<dbReference type="InterPro" id="IPR028098">
    <property type="entry name" value="Glyco_trans_4-like_N"/>
</dbReference>
<evidence type="ECO:0000313" key="4">
    <source>
        <dbReference type="Proteomes" id="UP000271339"/>
    </source>
</evidence>
<sequence>MKIKIVHILHAVGGVDVSLRLILANIDSDKFESIVIHGDSDKNEPFLNDKNIPIKNYPISIIRNINPSKDYKAIKEANKIIKNEKPELIHVHSAKGGVIGKIVGKMNNIPVLHTPQAYSFLSANSKFKKNVFLTLEKFLSKWNNKILASSNSEKNRALEEVGYNTDRVLLFNNSINAIDNISNLSIEKTWPDDYICSVGRPSFQKNIELMIEILHQIKQTKPNIHLVLMGVGYHAPNLGQVKSLIANYNLESNITLLEWTQREDIFNIIKNSKLYISTARYEGLPYSVIEALALGKACVVTDADGNRDLITHNTNGYVIFDENVKEFANKVDSLLKDDQKRTEFENASLEIFDKNFNIENTISSLEAIYIKERKK</sequence>
<dbReference type="PANTHER" id="PTHR45947">
    <property type="entry name" value="SULFOQUINOVOSYL TRANSFERASE SQD2"/>
    <property type="match status" value="1"/>
</dbReference>
<name>A0A3L9Z3H5_9FLAO</name>
<accession>A0A3L9Z3H5</accession>
<dbReference type="Pfam" id="PF00534">
    <property type="entry name" value="Glycos_transf_1"/>
    <property type="match status" value="1"/>
</dbReference>
<protein>
    <submittedName>
        <fullName evidence="3">Glycosyltransferase involved in cell wall biosynthesis</fullName>
    </submittedName>
</protein>
<dbReference type="PANTHER" id="PTHR45947:SF3">
    <property type="entry name" value="SULFOQUINOVOSYL TRANSFERASE SQD2"/>
    <property type="match status" value="1"/>
</dbReference>
<evidence type="ECO:0000313" key="3">
    <source>
        <dbReference type="EMBL" id="RMA65979.1"/>
    </source>
</evidence>
<reference evidence="3 4" key="1">
    <citation type="submission" date="2018-10" db="EMBL/GenBank/DDBJ databases">
        <title>Genomic Encyclopedia of Archaeal and Bacterial Type Strains, Phase II (KMG-II): from individual species to whole genera.</title>
        <authorList>
            <person name="Goeker M."/>
        </authorList>
    </citation>
    <scope>NUCLEOTIDE SEQUENCE [LARGE SCALE GENOMIC DNA]</scope>
    <source>
        <strain evidence="3 4">DSM 23424</strain>
    </source>
</reference>
<organism evidence="3 4">
    <name type="scientific">Ulvibacter antarcticus</name>
    <dbReference type="NCBI Taxonomy" id="442714"/>
    <lineage>
        <taxon>Bacteria</taxon>
        <taxon>Pseudomonadati</taxon>
        <taxon>Bacteroidota</taxon>
        <taxon>Flavobacteriia</taxon>
        <taxon>Flavobacteriales</taxon>
        <taxon>Flavobacteriaceae</taxon>
        <taxon>Ulvibacter</taxon>
    </lineage>
</organism>
<dbReference type="InterPro" id="IPR001296">
    <property type="entry name" value="Glyco_trans_1"/>
</dbReference>
<dbReference type="Gene3D" id="3.40.50.2000">
    <property type="entry name" value="Glycogen Phosphorylase B"/>
    <property type="match status" value="2"/>
</dbReference>
<keyword evidence="3" id="KW-0808">Transferase</keyword>
<feature type="domain" description="Glycosyl transferase family 1" evidence="1">
    <location>
        <begin position="192"/>
        <end position="347"/>
    </location>
</feature>
<comment type="caution">
    <text evidence="3">The sequence shown here is derived from an EMBL/GenBank/DDBJ whole genome shotgun (WGS) entry which is preliminary data.</text>
</comment>
<evidence type="ECO:0000259" key="2">
    <source>
        <dbReference type="Pfam" id="PF13439"/>
    </source>
</evidence>
<feature type="domain" description="Glycosyltransferase subfamily 4-like N-terminal" evidence="2">
    <location>
        <begin position="12"/>
        <end position="176"/>
    </location>
</feature>
<gene>
    <name evidence="3" type="ORF">BXY75_0395</name>
</gene>
<dbReference type="InterPro" id="IPR050194">
    <property type="entry name" value="Glycosyltransferase_grp1"/>
</dbReference>
<dbReference type="RefSeq" id="WP_245962903.1">
    <property type="nucleotide sequence ID" value="NZ_REFC01000011.1"/>
</dbReference>
<dbReference type="GO" id="GO:0016757">
    <property type="term" value="F:glycosyltransferase activity"/>
    <property type="evidence" value="ECO:0007669"/>
    <property type="project" value="InterPro"/>
</dbReference>
<dbReference type="AlphaFoldDB" id="A0A3L9Z3H5"/>
<dbReference type="Proteomes" id="UP000271339">
    <property type="component" value="Unassembled WGS sequence"/>
</dbReference>
<dbReference type="SUPFAM" id="SSF53756">
    <property type="entry name" value="UDP-Glycosyltransferase/glycogen phosphorylase"/>
    <property type="match status" value="1"/>
</dbReference>
<dbReference type="Pfam" id="PF13439">
    <property type="entry name" value="Glyco_transf_4"/>
    <property type="match status" value="1"/>
</dbReference>
<dbReference type="EMBL" id="REFC01000011">
    <property type="protein sequence ID" value="RMA65979.1"/>
    <property type="molecule type" value="Genomic_DNA"/>
</dbReference>
<proteinExistence type="predicted"/>
<evidence type="ECO:0000259" key="1">
    <source>
        <dbReference type="Pfam" id="PF00534"/>
    </source>
</evidence>
<keyword evidence="4" id="KW-1185">Reference proteome</keyword>